<gene>
    <name evidence="5" type="primary">Ephx3-002</name>
</gene>
<reference evidence="5" key="1">
    <citation type="submission" date="2020-04" db="EMBL/GenBank/DDBJ databases">
        <authorList>
            <person name="Neveu A P."/>
        </authorList>
    </citation>
    <scope>NUCLEOTIDE SEQUENCE</scope>
    <source>
        <tissue evidence="5">Whole embryo</tissue>
    </source>
</reference>
<dbReference type="PRINTS" id="PR00412">
    <property type="entry name" value="EPOXHYDRLASE"/>
</dbReference>
<organism evidence="5">
    <name type="scientific">Phallusia mammillata</name>
    <dbReference type="NCBI Taxonomy" id="59560"/>
    <lineage>
        <taxon>Eukaryota</taxon>
        <taxon>Metazoa</taxon>
        <taxon>Chordata</taxon>
        <taxon>Tunicata</taxon>
        <taxon>Ascidiacea</taxon>
        <taxon>Phlebobranchia</taxon>
        <taxon>Ascidiidae</taxon>
        <taxon>Phallusia</taxon>
    </lineage>
</organism>
<dbReference type="GO" id="GO:0004301">
    <property type="term" value="F:epoxide hydrolase activity"/>
    <property type="evidence" value="ECO:0007669"/>
    <property type="project" value="UniProtKB-ARBA"/>
</dbReference>
<dbReference type="AlphaFoldDB" id="A0A6F9DCU2"/>
<dbReference type="SUPFAM" id="SSF53474">
    <property type="entry name" value="alpha/beta-Hydrolases"/>
    <property type="match status" value="1"/>
</dbReference>
<sequence>MPSLLMRWLVGTVYFIVGAFWSVIVVISFAWYVIFKKGVKGLLKKSPETAAPKLALDKYEHDFVRVKSGMKFHCVHSGSRSNPLMLCLHGFPECWYSYHYIMDHFSENYHVVSFDMRGYGESDSPKGVGQYHLDYLATDARDLIVALGYEKAVIISHDWGGAAGWKVPDYYPEVVDKLIVMNAPHAKGFQNFTKDYPSQLLKSWYMFMYQLPYLAEFLISAYDYKVIQSFFRGRSFGIRNVSKQLSDSELEMYKHTIRKNLTCPVNYYRAANPIYSGLNLKPKSAKITVPVLVIWGKKDTALDYRCVPYFEKHCTNFTAVYIEGASHWVAIDEPEKVHEAIEQFLKS</sequence>
<protein>
    <submittedName>
        <fullName evidence="5">Epoxide hydrolase 3</fullName>
    </submittedName>
</protein>
<keyword evidence="3" id="KW-0472">Membrane</keyword>
<name>A0A6F9DCU2_9ASCI</name>
<accession>A0A6F9DCU2</accession>
<dbReference type="EMBL" id="LR784901">
    <property type="protein sequence ID" value="CAB3243005.1"/>
    <property type="molecule type" value="mRNA"/>
</dbReference>
<feature type="domain" description="AB hydrolase-1" evidence="4">
    <location>
        <begin position="83"/>
        <end position="334"/>
    </location>
</feature>
<dbReference type="InterPro" id="IPR000639">
    <property type="entry name" value="Epox_hydrolase-like"/>
</dbReference>
<evidence type="ECO:0000256" key="1">
    <source>
        <dbReference type="ARBA" id="ARBA00022801"/>
    </source>
</evidence>
<keyword evidence="3" id="KW-1133">Transmembrane helix</keyword>
<dbReference type="PANTHER" id="PTHR43329">
    <property type="entry name" value="EPOXIDE HYDROLASE"/>
    <property type="match status" value="1"/>
</dbReference>
<evidence type="ECO:0000313" key="5">
    <source>
        <dbReference type="EMBL" id="CAB3243005.1"/>
    </source>
</evidence>
<keyword evidence="1 5" id="KW-0378">Hydrolase</keyword>
<evidence type="ECO:0000256" key="3">
    <source>
        <dbReference type="SAM" id="Phobius"/>
    </source>
</evidence>
<evidence type="ECO:0000256" key="2">
    <source>
        <dbReference type="ARBA" id="ARBA00038334"/>
    </source>
</evidence>
<proteinExistence type="evidence at transcript level"/>
<dbReference type="PRINTS" id="PR00111">
    <property type="entry name" value="ABHYDROLASE"/>
</dbReference>
<dbReference type="Pfam" id="PF00561">
    <property type="entry name" value="Abhydrolase_1"/>
    <property type="match status" value="1"/>
</dbReference>
<keyword evidence="3" id="KW-0812">Transmembrane</keyword>
<dbReference type="InterPro" id="IPR000073">
    <property type="entry name" value="AB_hydrolase_1"/>
</dbReference>
<feature type="transmembrane region" description="Helical" evidence="3">
    <location>
        <begin position="12"/>
        <end position="35"/>
    </location>
</feature>
<dbReference type="Gene3D" id="3.40.50.1820">
    <property type="entry name" value="alpha/beta hydrolase"/>
    <property type="match status" value="1"/>
</dbReference>
<comment type="similarity">
    <text evidence="2">Belongs to the AB hydrolase superfamily. Epoxide hydrolase family.</text>
</comment>
<evidence type="ECO:0000259" key="4">
    <source>
        <dbReference type="Pfam" id="PF00561"/>
    </source>
</evidence>
<dbReference type="InterPro" id="IPR029058">
    <property type="entry name" value="AB_hydrolase_fold"/>
</dbReference>